<sequence length="139" mass="14250">MPCGDSESIGPSGTLNVLRGARRAASVVCVVGCRLPIPAILDSKFVTVLIIRLSAVSSAASPLLPVAASAAYPCRGSLLALRVVSAFVVAVAVSRLVEALVDGFCVVVVLDAPDARLDRVVIPPGAAVFFCFSPSLLFV</sequence>
<evidence type="ECO:0000313" key="2">
    <source>
        <dbReference type="Proteomes" id="UP000704712"/>
    </source>
</evidence>
<name>A0A8S9TUB1_PHYIN</name>
<accession>A0A8S9TUB1</accession>
<evidence type="ECO:0000313" key="1">
    <source>
        <dbReference type="EMBL" id="KAF4129548.1"/>
    </source>
</evidence>
<comment type="caution">
    <text evidence="1">The sequence shown here is derived from an EMBL/GenBank/DDBJ whole genome shotgun (WGS) entry which is preliminary data.</text>
</comment>
<gene>
    <name evidence="1" type="ORF">GN958_ATG21255</name>
</gene>
<dbReference type="EMBL" id="JAACNO010002943">
    <property type="protein sequence ID" value="KAF4129548.1"/>
    <property type="molecule type" value="Genomic_DNA"/>
</dbReference>
<dbReference type="Proteomes" id="UP000704712">
    <property type="component" value="Unassembled WGS sequence"/>
</dbReference>
<protein>
    <submittedName>
        <fullName evidence="1">Uncharacterized protein</fullName>
    </submittedName>
</protein>
<reference evidence="1" key="1">
    <citation type="submission" date="2020-03" db="EMBL/GenBank/DDBJ databases">
        <title>Hybrid Assembly of Korean Phytophthora infestans isolates.</title>
        <authorList>
            <person name="Prokchorchik M."/>
            <person name="Lee Y."/>
            <person name="Seo J."/>
            <person name="Cho J.-H."/>
            <person name="Park Y.-E."/>
            <person name="Jang D.-C."/>
            <person name="Im J.-S."/>
            <person name="Choi J.-G."/>
            <person name="Park H.-J."/>
            <person name="Lee G.-B."/>
            <person name="Lee Y.-G."/>
            <person name="Hong S.-Y."/>
            <person name="Cho K."/>
            <person name="Sohn K.H."/>
        </authorList>
    </citation>
    <scope>NUCLEOTIDE SEQUENCE</scope>
    <source>
        <strain evidence="1">KR_2_A2</strain>
    </source>
</reference>
<proteinExistence type="predicted"/>
<dbReference type="AlphaFoldDB" id="A0A8S9TUB1"/>
<organism evidence="1 2">
    <name type="scientific">Phytophthora infestans</name>
    <name type="common">Potato late blight agent</name>
    <name type="synonym">Botrytis infestans</name>
    <dbReference type="NCBI Taxonomy" id="4787"/>
    <lineage>
        <taxon>Eukaryota</taxon>
        <taxon>Sar</taxon>
        <taxon>Stramenopiles</taxon>
        <taxon>Oomycota</taxon>
        <taxon>Peronosporomycetes</taxon>
        <taxon>Peronosporales</taxon>
        <taxon>Peronosporaceae</taxon>
        <taxon>Phytophthora</taxon>
    </lineage>
</organism>